<dbReference type="EMBL" id="LR746277">
    <property type="protein sequence ID" value="CAA7407979.1"/>
    <property type="molecule type" value="Genomic_DNA"/>
</dbReference>
<keyword evidence="11" id="KW-0732">Signal</keyword>
<dbReference type="GO" id="GO:0048046">
    <property type="term" value="C:apoplast"/>
    <property type="evidence" value="ECO:0007669"/>
    <property type="project" value="UniProtKB-SubCell"/>
</dbReference>
<dbReference type="InterPro" id="IPR014710">
    <property type="entry name" value="RmlC-like_jellyroll"/>
</dbReference>
<evidence type="ECO:0000256" key="4">
    <source>
        <dbReference type="ARBA" id="ARBA00022525"/>
    </source>
</evidence>
<dbReference type="InterPro" id="IPR001929">
    <property type="entry name" value="Germin"/>
</dbReference>
<feature type="domain" description="Cupin type-1" evidence="12">
    <location>
        <begin position="51"/>
        <end position="176"/>
    </location>
</feature>
<evidence type="ECO:0000313" key="13">
    <source>
        <dbReference type="EMBL" id="CAA7407979.1"/>
    </source>
</evidence>
<feature type="signal peptide" evidence="11">
    <location>
        <begin position="1"/>
        <end position="15"/>
    </location>
</feature>
<comment type="subcellular location">
    <subcellularLocation>
        <location evidence="1 10">Secreted</location>
        <location evidence="1 10">Extracellular space</location>
        <location evidence="1 10">Apoplast</location>
    </subcellularLocation>
</comment>
<evidence type="ECO:0000313" key="14">
    <source>
        <dbReference type="Proteomes" id="UP000663760"/>
    </source>
</evidence>
<dbReference type="PANTHER" id="PTHR31238">
    <property type="entry name" value="GERMIN-LIKE PROTEIN SUBFAMILY 3 MEMBER 3"/>
    <property type="match status" value="1"/>
</dbReference>
<keyword evidence="4 10" id="KW-0964">Secreted</keyword>
<dbReference type="AlphaFoldDB" id="A0A7I8LD86"/>
<dbReference type="SMART" id="SM00835">
    <property type="entry name" value="Cupin_1"/>
    <property type="match status" value="1"/>
</dbReference>
<dbReference type="GO" id="GO:0030145">
    <property type="term" value="F:manganese ion binding"/>
    <property type="evidence" value="ECO:0007669"/>
    <property type="project" value="UniProtKB-UniRule"/>
</dbReference>
<protein>
    <recommendedName>
        <fullName evidence="10">Germin-like protein</fullName>
    </recommendedName>
</protein>
<evidence type="ECO:0000256" key="6">
    <source>
        <dbReference type="ARBA" id="ARBA00023211"/>
    </source>
</evidence>
<evidence type="ECO:0000256" key="9">
    <source>
        <dbReference type="PIRSR" id="PIRSR601929-3"/>
    </source>
</evidence>
<feature type="binding site" evidence="7">
    <location>
        <position position="102"/>
    </location>
    <ligand>
        <name>oxalate</name>
        <dbReference type="ChEBI" id="CHEBI:30623"/>
    </ligand>
</feature>
<evidence type="ECO:0000256" key="11">
    <source>
        <dbReference type="SAM" id="SignalP"/>
    </source>
</evidence>
<feature type="chain" id="PRO_5029499696" description="Germin-like protein" evidence="11">
    <location>
        <begin position="16"/>
        <end position="183"/>
    </location>
</feature>
<proteinExistence type="inferred from homology"/>
<evidence type="ECO:0000256" key="1">
    <source>
        <dbReference type="ARBA" id="ARBA00004271"/>
    </source>
</evidence>
<keyword evidence="14" id="KW-1185">Reference proteome</keyword>
<keyword evidence="6 7" id="KW-0464">Manganese</keyword>
<evidence type="ECO:0000256" key="5">
    <source>
        <dbReference type="ARBA" id="ARBA00022723"/>
    </source>
</evidence>
<keyword evidence="9" id="KW-1015">Disulfide bond</keyword>
<name>A0A7I8LD86_SPIIN</name>
<feature type="binding site" evidence="8">
    <location>
        <position position="102"/>
    </location>
    <ligand>
        <name>Mn(2+)</name>
        <dbReference type="ChEBI" id="CHEBI:29035"/>
    </ligand>
</feature>
<gene>
    <name evidence="13" type="ORF">SI8410_14018657</name>
</gene>
<dbReference type="CDD" id="cd02241">
    <property type="entry name" value="cupin_OxOx"/>
    <property type="match status" value="1"/>
</dbReference>
<keyword evidence="3 10" id="KW-0052">Apoplast</keyword>
<feature type="disulfide bond" evidence="9">
    <location>
        <begin position="23"/>
        <end position="38"/>
    </location>
</feature>
<evidence type="ECO:0000259" key="12">
    <source>
        <dbReference type="SMART" id="SM00835"/>
    </source>
</evidence>
<accession>A0A7I8LD86</accession>
<sequence length="183" mass="19485">MKITLFFLLQLAVSAYSLLQEFCVTDLSLPPTPAGYQCRKPSTVTVNDFVFSALDKAANTSNSIKAGVIVALDTQFPALNGVGFSIVRVDFAPGGVIPLHAHNANELLVVIEGTLVAGFIFSSNTAYYKTLRKGDVMVFPEGLLHFQVNTGPAAPPVWSASTAKTPACNYSPTPSSATTYPRL</sequence>
<dbReference type="Pfam" id="PF00190">
    <property type="entry name" value="Cupin_1"/>
    <property type="match status" value="1"/>
</dbReference>
<dbReference type="PRINTS" id="PR00325">
    <property type="entry name" value="GERMIN"/>
</dbReference>
<feature type="binding site" evidence="8">
    <location>
        <position position="100"/>
    </location>
    <ligand>
        <name>Mn(2+)</name>
        <dbReference type="ChEBI" id="CHEBI:29035"/>
    </ligand>
</feature>
<dbReference type="InterPro" id="IPR011051">
    <property type="entry name" value="RmlC_Cupin_sf"/>
</dbReference>
<dbReference type="InterPro" id="IPR006045">
    <property type="entry name" value="Cupin_1"/>
</dbReference>
<evidence type="ECO:0000256" key="2">
    <source>
        <dbReference type="ARBA" id="ARBA00007456"/>
    </source>
</evidence>
<evidence type="ECO:0000256" key="10">
    <source>
        <dbReference type="RuleBase" id="RU366015"/>
    </source>
</evidence>
<feature type="binding site" evidence="7">
    <location>
        <position position="106"/>
    </location>
    <ligand>
        <name>oxalate</name>
        <dbReference type="ChEBI" id="CHEBI:30623"/>
    </ligand>
</feature>
<evidence type="ECO:0000256" key="3">
    <source>
        <dbReference type="ARBA" id="ARBA00022523"/>
    </source>
</evidence>
<evidence type="ECO:0000256" key="7">
    <source>
        <dbReference type="PIRSR" id="PIRSR601929-1"/>
    </source>
</evidence>
<feature type="binding site" evidence="8">
    <location>
        <position position="145"/>
    </location>
    <ligand>
        <name>Mn(2+)</name>
        <dbReference type="ChEBI" id="CHEBI:29035"/>
    </ligand>
</feature>
<dbReference type="OrthoDB" id="1921208at2759"/>
<evidence type="ECO:0000256" key="8">
    <source>
        <dbReference type="PIRSR" id="PIRSR601929-2"/>
    </source>
</evidence>
<dbReference type="Proteomes" id="UP000663760">
    <property type="component" value="Chromosome 14"/>
</dbReference>
<reference evidence="13" key="1">
    <citation type="submission" date="2020-02" db="EMBL/GenBank/DDBJ databases">
        <authorList>
            <person name="Scholz U."/>
            <person name="Mascher M."/>
            <person name="Fiebig A."/>
        </authorList>
    </citation>
    <scope>NUCLEOTIDE SEQUENCE</scope>
</reference>
<keyword evidence="5 7" id="KW-0479">Metal-binding</keyword>
<organism evidence="13 14">
    <name type="scientific">Spirodela intermedia</name>
    <name type="common">Intermediate duckweed</name>
    <dbReference type="NCBI Taxonomy" id="51605"/>
    <lineage>
        <taxon>Eukaryota</taxon>
        <taxon>Viridiplantae</taxon>
        <taxon>Streptophyta</taxon>
        <taxon>Embryophyta</taxon>
        <taxon>Tracheophyta</taxon>
        <taxon>Spermatophyta</taxon>
        <taxon>Magnoliopsida</taxon>
        <taxon>Liliopsida</taxon>
        <taxon>Araceae</taxon>
        <taxon>Lemnoideae</taxon>
        <taxon>Spirodela</taxon>
    </lineage>
</organism>
<dbReference type="SUPFAM" id="SSF51182">
    <property type="entry name" value="RmlC-like cupins"/>
    <property type="match status" value="1"/>
</dbReference>
<feature type="binding site" evidence="8">
    <location>
        <position position="106"/>
    </location>
    <ligand>
        <name>Mn(2+)</name>
        <dbReference type="ChEBI" id="CHEBI:29035"/>
    </ligand>
</feature>
<dbReference type="Gene3D" id="2.60.120.10">
    <property type="entry name" value="Jelly Rolls"/>
    <property type="match status" value="1"/>
</dbReference>
<comment type="similarity">
    <text evidence="2 10">Belongs to the germin family.</text>
</comment>